<feature type="compositionally biased region" description="Polar residues" evidence="1">
    <location>
        <begin position="91"/>
        <end position="104"/>
    </location>
</feature>
<name>A0A8S9TYM3_PHYIN</name>
<comment type="caution">
    <text evidence="2">The sequence shown here is derived from an EMBL/GenBank/DDBJ whole genome shotgun (WGS) entry which is preliminary data.</text>
</comment>
<feature type="region of interest" description="Disordered" evidence="1">
    <location>
        <begin position="20"/>
        <end position="120"/>
    </location>
</feature>
<feature type="compositionally biased region" description="Acidic residues" evidence="1">
    <location>
        <begin position="46"/>
        <end position="64"/>
    </location>
</feature>
<dbReference type="Proteomes" id="UP000704712">
    <property type="component" value="Unassembled WGS sequence"/>
</dbReference>
<feature type="compositionally biased region" description="Polar residues" evidence="1">
    <location>
        <begin position="111"/>
        <end position="120"/>
    </location>
</feature>
<protein>
    <submittedName>
        <fullName evidence="2">Uncharacterized protein</fullName>
    </submittedName>
</protein>
<evidence type="ECO:0000313" key="2">
    <source>
        <dbReference type="EMBL" id="KAF4132612.1"/>
    </source>
</evidence>
<organism evidence="2 3">
    <name type="scientific">Phytophthora infestans</name>
    <name type="common">Potato late blight agent</name>
    <name type="synonym">Botrytis infestans</name>
    <dbReference type="NCBI Taxonomy" id="4787"/>
    <lineage>
        <taxon>Eukaryota</taxon>
        <taxon>Sar</taxon>
        <taxon>Stramenopiles</taxon>
        <taxon>Oomycota</taxon>
        <taxon>Peronosporomycetes</taxon>
        <taxon>Peronosporales</taxon>
        <taxon>Peronosporaceae</taxon>
        <taxon>Phytophthora</taxon>
    </lineage>
</organism>
<proteinExistence type="predicted"/>
<reference evidence="2" key="1">
    <citation type="submission" date="2020-03" db="EMBL/GenBank/DDBJ databases">
        <title>Hybrid Assembly of Korean Phytophthora infestans isolates.</title>
        <authorList>
            <person name="Prokchorchik M."/>
            <person name="Lee Y."/>
            <person name="Seo J."/>
            <person name="Cho J.-H."/>
            <person name="Park Y.-E."/>
            <person name="Jang D.-C."/>
            <person name="Im J.-S."/>
            <person name="Choi J.-G."/>
            <person name="Park H.-J."/>
            <person name="Lee G.-B."/>
            <person name="Lee Y.-G."/>
            <person name="Hong S.-Y."/>
            <person name="Cho K."/>
            <person name="Sohn K.H."/>
        </authorList>
    </citation>
    <scope>NUCLEOTIDE SEQUENCE</scope>
    <source>
        <strain evidence="2">KR_2_A2</strain>
    </source>
</reference>
<feature type="compositionally biased region" description="Basic and acidic residues" evidence="1">
    <location>
        <begin position="283"/>
        <end position="301"/>
    </location>
</feature>
<dbReference type="EMBL" id="JAACNO010002520">
    <property type="protein sequence ID" value="KAF4132612.1"/>
    <property type="molecule type" value="Genomic_DNA"/>
</dbReference>
<gene>
    <name evidence="2" type="ORF">GN958_ATG18189</name>
</gene>
<feature type="region of interest" description="Disordered" evidence="1">
    <location>
        <begin position="278"/>
        <end position="301"/>
    </location>
</feature>
<evidence type="ECO:0000256" key="1">
    <source>
        <dbReference type="SAM" id="MobiDB-lite"/>
    </source>
</evidence>
<feature type="compositionally biased region" description="Basic and acidic residues" evidence="1">
    <location>
        <begin position="21"/>
        <end position="30"/>
    </location>
</feature>
<accession>A0A8S9TYM3</accession>
<dbReference type="AlphaFoldDB" id="A0A8S9TYM3"/>
<evidence type="ECO:0000313" key="3">
    <source>
        <dbReference type="Proteomes" id="UP000704712"/>
    </source>
</evidence>
<sequence length="301" mass="33637">MVVLPSPEKYRYALAALEPTAAHDRSRQYLDHNAVPAGEYLRPQEDSDEEGPSGDEDAFDDVEMPEMIRGTAENNNFEDQQRDEQREKYSAGSTITEGFGSTISIPDRTSETTSLSVASSELPVSTSNRFTTGISEYAGAESTDPRSPDVQLAVPKQLPLFNPVQPTIASIGGVEVLRLPKARPKKSTRKAPKQGKPWATRPKRLAVVVWLDSTVKRRDLFVWRECVMDLEFVRMTMDAYPLNMTDKIVEWREPTATHETTAATLLDHNFVVPKGTCENYEAGDPHPAREIRKERKAEAST</sequence>
<feature type="compositionally biased region" description="Basic and acidic residues" evidence="1">
    <location>
        <begin position="79"/>
        <end position="89"/>
    </location>
</feature>